<dbReference type="GO" id="GO:0006935">
    <property type="term" value="P:chemotaxis"/>
    <property type="evidence" value="ECO:0007669"/>
    <property type="project" value="UniProtKB-KW"/>
</dbReference>
<reference evidence="3" key="1">
    <citation type="journal article" date="2011" name="Environ. Microbiol.">
        <title>Genomic insights into the metabolic potential of the polycyclic aromatic hydrocarbon degrading sulfate-reducing Deltaproteobacterium N47.</title>
        <authorList>
            <person name="Bergmann F."/>
            <person name="Selesi D."/>
            <person name="Weinmaier T."/>
            <person name="Tischler P."/>
            <person name="Rattei T."/>
            <person name="Meckenstock R.U."/>
        </authorList>
    </citation>
    <scope>NUCLEOTIDE SEQUENCE</scope>
</reference>
<dbReference type="SUPFAM" id="SSF103039">
    <property type="entry name" value="CheC-like"/>
    <property type="match status" value="1"/>
</dbReference>
<sequence>MLQGYLNPGRQPLDREMIYLTPLIESTKNVLSKMASMDAEFKGVYFKNSLRVLGDVSGVIGISGKTEGTVIITFLWNLAKRVIANIMDVKENEINAEMIHDGVGEIINMISGSAKKSLLEVSYDFQLSIPTIIVGWGHEVGHPENATIAVLTFDVGDQAFVLHVSLTHK</sequence>
<name>E1YHP4_9BACT</name>
<accession>E1YHP4</accession>
<gene>
    <name evidence="3" type="ORF">N47_D29720</name>
</gene>
<dbReference type="Gene3D" id="3.40.1550.10">
    <property type="entry name" value="CheC-like"/>
    <property type="match status" value="1"/>
</dbReference>
<dbReference type="EMBL" id="FR695874">
    <property type="protein sequence ID" value="CBX30163.1"/>
    <property type="molecule type" value="Genomic_DNA"/>
</dbReference>
<dbReference type="PANTHER" id="PTHR39452">
    <property type="entry name" value="CHEY-P PHOSPHATASE CHEX"/>
    <property type="match status" value="1"/>
</dbReference>
<proteinExistence type="predicted"/>
<dbReference type="InterPro" id="IPR038756">
    <property type="entry name" value="CheX-like"/>
</dbReference>
<dbReference type="AlphaFoldDB" id="E1YHP4"/>
<organism evidence="3">
    <name type="scientific">uncultured Desulfobacterium sp</name>
    <dbReference type="NCBI Taxonomy" id="201089"/>
    <lineage>
        <taxon>Bacteria</taxon>
        <taxon>Pseudomonadati</taxon>
        <taxon>Thermodesulfobacteriota</taxon>
        <taxon>Desulfobacteria</taxon>
        <taxon>Desulfobacterales</taxon>
        <taxon>Desulfobacteriaceae</taxon>
        <taxon>Desulfobacterium</taxon>
        <taxon>environmental samples</taxon>
    </lineage>
</organism>
<dbReference type="InterPro" id="IPR028051">
    <property type="entry name" value="CheX-like_dom"/>
</dbReference>
<protein>
    <recommendedName>
        <fullName evidence="2">Chemotaxis phosphatase CheX-like domain-containing protein</fullName>
    </recommendedName>
</protein>
<dbReference type="InterPro" id="IPR028976">
    <property type="entry name" value="CheC-like_sf"/>
</dbReference>
<dbReference type="Pfam" id="PF13690">
    <property type="entry name" value="CheX"/>
    <property type="match status" value="1"/>
</dbReference>
<dbReference type="CDD" id="cd17906">
    <property type="entry name" value="CheX"/>
    <property type="match status" value="1"/>
</dbReference>
<evidence type="ECO:0000313" key="3">
    <source>
        <dbReference type="EMBL" id="CBX30163.1"/>
    </source>
</evidence>
<feature type="domain" description="Chemotaxis phosphatase CheX-like" evidence="2">
    <location>
        <begin position="56"/>
        <end position="153"/>
    </location>
</feature>
<keyword evidence="1" id="KW-0145">Chemotaxis</keyword>
<dbReference type="PANTHER" id="PTHR39452:SF1">
    <property type="entry name" value="CHEY-P PHOSPHATASE CHEX"/>
    <property type="match status" value="1"/>
</dbReference>
<evidence type="ECO:0000256" key="1">
    <source>
        <dbReference type="ARBA" id="ARBA00022500"/>
    </source>
</evidence>
<evidence type="ECO:0000259" key="2">
    <source>
        <dbReference type="Pfam" id="PF13690"/>
    </source>
</evidence>